<feature type="region of interest" description="Disordered" evidence="1">
    <location>
        <begin position="18"/>
        <end position="38"/>
    </location>
</feature>
<comment type="caution">
    <text evidence="2">The sequence shown here is derived from an EMBL/GenBank/DDBJ whole genome shotgun (WGS) entry which is preliminary data.</text>
</comment>
<feature type="compositionally biased region" description="Basic residues" evidence="1">
    <location>
        <begin position="290"/>
        <end position="299"/>
    </location>
</feature>
<protein>
    <submittedName>
        <fullName evidence="2">Uncharacterized protein</fullName>
    </submittedName>
</protein>
<keyword evidence="3" id="KW-1185">Reference proteome</keyword>
<feature type="region of interest" description="Disordered" evidence="1">
    <location>
        <begin position="274"/>
        <end position="365"/>
    </location>
</feature>
<feature type="compositionally biased region" description="Basic residues" evidence="1">
    <location>
        <begin position="313"/>
        <end position="323"/>
    </location>
</feature>
<feature type="compositionally biased region" description="Basic and acidic residues" evidence="1">
    <location>
        <begin position="20"/>
        <end position="32"/>
    </location>
</feature>
<gene>
    <name evidence="2" type="ORF">SK128_020908</name>
</gene>
<evidence type="ECO:0000256" key="1">
    <source>
        <dbReference type="SAM" id="MobiDB-lite"/>
    </source>
</evidence>
<feature type="non-terminal residue" evidence="2">
    <location>
        <position position="365"/>
    </location>
</feature>
<proteinExistence type="predicted"/>
<name>A0AAN8X037_HALRR</name>
<feature type="compositionally biased region" description="Polar residues" evidence="1">
    <location>
        <begin position="274"/>
        <end position="286"/>
    </location>
</feature>
<dbReference type="Proteomes" id="UP001381693">
    <property type="component" value="Unassembled WGS sequence"/>
</dbReference>
<evidence type="ECO:0000313" key="2">
    <source>
        <dbReference type="EMBL" id="KAK7075510.1"/>
    </source>
</evidence>
<reference evidence="2 3" key="1">
    <citation type="submission" date="2023-11" db="EMBL/GenBank/DDBJ databases">
        <title>Halocaridina rubra genome assembly.</title>
        <authorList>
            <person name="Smith C."/>
        </authorList>
    </citation>
    <scope>NUCLEOTIDE SEQUENCE [LARGE SCALE GENOMIC DNA]</scope>
    <source>
        <strain evidence="2">EP-1</strain>
        <tissue evidence="2">Whole</tissue>
    </source>
</reference>
<dbReference type="EMBL" id="JAXCGZ010010512">
    <property type="protein sequence ID" value="KAK7075510.1"/>
    <property type="molecule type" value="Genomic_DNA"/>
</dbReference>
<organism evidence="2 3">
    <name type="scientific">Halocaridina rubra</name>
    <name type="common">Hawaiian red shrimp</name>
    <dbReference type="NCBI Taxonomy" id="373956"/>
    <lineage>
        <taxon>Eukaryota</taxon>
        <taxon>Metazoa</taxon>
        <taxon>Ecdysozoa</taxon>
        <taxon>Arthropoda</taxon>
        <taxon>Crustacea</taxon>
        <taxon>Multicrustacea</taxon>
        <taxon>Malacostraca</taxon>
        <taxon>Eumalacostraca</taxon>
        <taxon>Eucarida</taxon>
        <taxon>Decapoda</taxon>
        <taxon>Pleocyemata</taxon>
        <taxon>Caridea</taxon>
        <taxon>Atyoidea</taxon>
        <taxon>Atyidae</taxon>
        <taxon>Halocaridina</taxon>
    </lineage>
</organism>
<dbReference type="AlphaFoldDB" id="A0AAN8X037"/>
<accession>A0AAN8X037</accession>
<feature type="compositionally biased region" description="Polar residues" evidence="1">
    <location>
        <begin position="329"/>
        <end position="338"/>
    </location>
</feature>
<sequence length="365" mass="40585">MTFEARDSAAKIVPARFRKTFPERETRQEDSGVRNSSSQTKWETLGLYGSELMRHHNGRDLSRRAMTYAFIQFSKNLQTSMDSAAEYYEPRGSRPQLVKCPSAPSLVRPFHQDERRIIEAPRVLRVSARPTQPPQSPRRRLAPNSLPRQAMSVDNPAVREVYTAAYPAFIGERGDEDLELGASATGVHQAGSDASLAMDLHLPQCSVTLAVRDQSRSPSNTRMDFDEASAASPLLDPDLEAAGPSGLSCIKVDKQTSTSDHQTLSLLGISRDTWGSRSSRATSGSFREQRRPRPSRRVKRSETIDTATGAAARRTHVRHHSGSARHGSVRSSSTNRSATESRRLHASRSETARRHQFLRQQKVEG</sequence>
<feature type="region of interest" description="Disordered" evidence="1">
    <location>
        <begin position="126"/>
        <end position="152"/>
    </location>
</feature>
<evidence type="ECO:0000313" key="3">
    <source>
        <dbReference type="Proteomes" id="UP001381693"/>
    </source>
</evidence>
<feature type="compositionally biased region" description="Basic and acidic residues" evidence="1">
    <location>
        <begin position="339"/>
        <end position="353"/>
    </location>
</feature>